<comment type="caution">
    <text evidence="1">The sequence shown here is derived from an EMBL/GenBank/DDBJ whole genome shotgun (WGS) entry which is preliminary data.</text>
</comment>
<organism evidence="1 2">
    <name type="scientific">Coniosporium uncinatum</name>
    <dbReference type="NCBI Taxonomy" id="93489"/>
    <lineage>
        <taxon>Eukaryota</taxon>
        <taxon>Fungi</taxon>
        <taxon>Dikarya</taxon>
        <taxon>Ascomycota</taxon>
        <taxon>Pezizomycotina</taxon>
        <taxon>Dothideomycetes</taxon>
        <taxon>Dothideomycetes incertae sedis</taxon>
        <taxon>Coniosporium</taxon>
    </lineage>
</organism>
<evidence type="ECO:0000313" key="1">
    <source>
        <dbReference type="EMBL" id="KAK3077153.1"/>
    </source>
</evidence>
<evidence type="ECO:0000313" key="2">
    <source>
        <dbReference type="Proteomes" id="UP001186974"/>
    </source>
</evidence>
<protein>
    <submittedName>
        <fullName evidence="1">Uncharacterized protein</fullName>
    </submittedName>
</protein>
<dbReference type="EMBL" id="JAWDJW010003161">
    <property type="protein sequence ID" value="KAK3077153.1"/>
    <property type="molecule type" value="Genomic_DNA"/>
</dbReference>
<name>A0ACC3DKB4_9PEZI</name>
<reference evidence="1" key="1">
    <citation type="submission" date="2024-09" db="EMBL/GenBank/DDBJ databases">
        <title>Black Yeasts Isolated from many extreme environments.</title>
        <authorList>
            <person name="Coleine C."/>
            <person name="Stajich J.E."/>
            <person name="Selbmann L."/>
        </authorList>
    </citation>
    <scope>NUCLEOTIDE SEQUENCE</scope>
    <source>
        <strain evidence="1">CCFEE 5737</strain>
    </source>
</reference>
<accession>A0ACC3DKB4</accession>
<gene>
    <name evidence="1" type="ORF">LTS18_011079</name>
</gene>
<keyword evidence="2" id="KW-1185">Reference proteome</keyword>
<sequence>MAPPSPTTLADLLSAFSSFLTISIHSILYHRSLYPSTTFLTARAYNYPVHQSRHPLVCQWINDAISAVEEQLLKGLQSTALDLKYARNERVERVVLVVYGPVPEKLPSTTNSGSDGGSDSFASLESSKSNTSSNEERTRDRPLERYIFDTSRFPIVPRGEAHTPVEAFVKMQVDLEEQFRGSLARLQQRCQKLSALPKGCTYTLAMELADEGAAPVGHPQAWVPVQPGMQRVKGGEAGEEGKGGRSVPVGSVRADQLMFEMWIEEGKAKLEMARRGMRATVEDG</sequence>
<proteinExistence type="predicted"/>
<dbReference type="Proteomes" id="UP001186974">
    <property type="component" value="Unassembled WGS sequence"/>
</dbReference>